<dbReference type="AlphaFoldDB" id="A0A0U2USZ5"/>
<dbReference type="EMBL" id="KT754901">
    <property type="protein sequence ID" value="ALS04735.1"/>
    <property type="molecule type" value="mRNA"/>
</dbReference>
<name>A0A0U2USZ5_9MAXI</name>
<reference evidence="1" key="1">
    <citation type="journal article" date="2015" name="Sci. Rep.">
        <title>Spliced leader RNA trans-splicing discovered in copepods.</title>
        <authorList>
            <person name="Yang F."/>
            <person name="Xu D."/>
            <person name="Zhuang Y."/>
            <person name="Yi X."/>
            <person name="Huang Y."/>
            <person name="Chen H."/>
            <person name="Lin S."/>
            <person name="Campbell D.A."/>
            <person name="Sturm N.R."/>
            <person name="Liu G."/>
            <person name="Zhang H."/>
        </authorList>
    </citation>
    <scope>NUCLEOTIDE SEQUENCE</scope>
</reference>
<proteinExistence type="evidence at transcript level"/>
<evidence type="ECO:0000313" key="1">
    <source>
        <dbReference type="EMBL" id="ALS04735.1"/>
    </source>
</evidence>
<sequence length="45" mass="5422">MINRFFNSQKSYFKNISQSISTTYGYWTYQHTSVCYIISSRQKIT</sequence>
<accession>A0A0U2USZ5</accession>
<protein>
    <submittedName>
        <fullName evidence="1">Uncharacterized protein</fullName>
    </submittedName>
</protein>
<organism evidence="1">
    <name type="scientific">Pseudodiaptomus poplesia</name>
    <dbReference type="NCBI Taxonomy" id="213370"/>
    <lineage>
        <taxon>Eukaryota</taxon>
        <taxon>Metazoa</taxon>
        <taxon>Ecdysozoa</taxon>
        <taxon>Arthropoda</taxon>
        <taxon>Crustacea</taxon>
        <taxon>Multicrustacea</taxon>
        <taxon>Hexanauplia</taxon>
        <taxon>Copepoda</taxon>
        <taxon>Calanoida</taxon>
        <taxon>Pseudodiaptomidae</taxon>
        <taxon>Pseudodiaptomus</taxon>
    </lineage>
</organism>